<proteinExistence type="predicted"/>
<accession>A0A0C2S8M7</accession>
<dbReference type="HOGENOM" id="CLU_2518505_0_0_1"/>
<reference evidence="1 2" key="1">
    <citation type="submission" date="2014-04" db="EMBL/GenBank/DDBJ databases">
        <title>Evolutionary Origins and Diversification of the Mycorrhizal Mutualists.</title>
        <authorList>
            <consortium name="DOE Joint Genome Institute"/>
            <consortium name="Mycorrhizal Genomics Consortium"/>
            <person name="Kohler A."/>
            <person name="Kuo A."/>
            <person name="Nagy L.G."/>
            <person name="Floudas D."/>
            <person name="Copeland A."/>
            <person name="Barry K.W."/>
            <person name="Cichocki N."/>
            <person name="Veneault-Fourrey C."/>
            <person name="LaButti K."/>
            <person name="Lindquist E.A."/>
            <person name="Lipzen A."/>
            <person name="Lundell T."/>
            <person name="Morin E."/>
            <person name="Murat C."/>
            <person name="Riley R."/>
            <person name="Ohm R."/>
            <person name="Sun H."/>
            <person name="Tunlid A."/>
            <person name="Henrissat B."/>
            <person name="Grigoriev I.V."/>
            <person name="Hibbett D.S."/>
            <person name="Martin F."/>
        </authorList>
    </citation>
    <scope>NUCLEOTIDE SEQUENCE [LARGE SCALE GENOMIC DNA]</scope>
    <source>
        <strain evidence="1 2">Koide BX008</strain>
    </source>
</reference>
<organism evidence="1 2">
    <name type="scientific">Amanita muscaria (strain Koide BX008)</name>
    <dbReference type="NCBI Taxonomy" id="946122"/>
    <lineage>
        <taxon>Eukaryota</taxon>
        <taxon>Fungi</taxon>
        <taxon>Dikarya</taxon>
        <taxon>Basidiomycota</taxon>
        <taxon>Agaricomycotina</taxon>
        <taxon>Agaricomycetes</taxon>
        <taxon>Agaricomycetidae</taxon>
        <taxon>Agaricales</taxon>
        <taxon>Pluteineae</taxon>
        <taxon>Amanitaceae</taxon>
        <taxon>Amanita</taxon>
    </lineage>
</organism>
<evidence type="ECO:0000313" key="2">
    <source>
        <dbReference type="Proteomes" id="UP000054549"/>
    </source>
</evidence>
<feature type="non-terminal residue" evidence="1">
    <location>
        <position position="1"/>
    </location>
</feature>
<keyword evidence="2" id="KW-1185">Reference proteome</keyword>
<dbReference type="EMBL" id="KN818321">
    <property type="protein sequence ID" value="KIL59135.1"/>
    <property type="molecule type" value="Genomic_DNA"/>
</dbReference>
<protein>
    <submittedName>
        <fullName evidence="1">Uncharacterized protein</fullName>
    </submittedName>
</protein>
<evidence type="ECO:0000313" key="1">
    <source>
        <dbReference type="EMBL" id="KIL59135.1"/>
    </source>
</evidence>
<dbReference type="Proteomes" id="UP000054549">
    <property type="component" value="Unassembled WGS sequence"/>
</dbReference>
<sequence length="85" mass="9708">EADRSSTYCPYESNISAFASLFQEVCFGGHNENLPNLLVEPAMQLIKRCHAKDRPTMKDVVKEMETWNLTYGALHLNTTTFEQPK</sequence>
<dbReference type="AlphaFoldDB" id="A0A0C2S8M7"/>
<name>A0A0C2S8M7_AMAMK</name>
<dbReference type="InParanoid" id="A0A0C2S8M7"/>
<gene>
    <name evidence="1" type="ORF">M378DRAFT_15007</name>
</gene>